<feature type="non-terminal residue" evidence="5">
    <location>
        <position position="1"/>
    </location>
</feature>
<dbReference type="InterPro" id="IPR024867">
    <property type="entry name" value="NFRKB"/>
</dbReference>
<feature type="compositionally biased region" description="Pro residues" evidence="2">
    <location>
        <begin position="161"/>
        <end position="174"/>
    </location>
</feature>
<dbReference type="EMBL" id="CACRXK020002433">
    <property type="protein sequence ID" value="CAB3994293.1"/>
    <property type="molecule type" value="Genomic_DNA"/>
</dbReference>
<feature type="compositionally biased region" description="Polar residues" evidence="2">
    <location>
        <begin position="712"/>
        <end position="723"/>
    </location>
</feature>
<proteinExistence type="predicted"/>
<reference evidence="5" key="1">
    <citation type="submission" date="2020-04" db="EMBL/GenBank/DDBJ databases">
        <authorList>
            <person name="Alioto T."/>
            <person name="Alioto T."/>
            <person name="Gomez Garrido J."/>
        </authorList>
    </citation>
    <scope>NUCLEOTIDE SEQUENCE</scope>
    <source>
        <strain evidence="5">A484AB</strain>
    </source>
</reference>
<feature type="compositionally biased region" description="Basic residues" evidence="2">
    <location>
        <begin position="144"/>
        <end position="156"/>
    </location>
</feature>
<dbReference type="AlphaFoldDB" id="A0A7D9DWE0"/>
<dbReference type="Proteomes" id="UP001152795">
    <property type="component" value="Unassembled WGS sequence"/>
</dbReference>
<dbReference type="InterPro" id="IPR057748">
    <property type="entry name" value="NFRKB_WH_2"/>
</dbReference>
<keyword evidence="6" id="KW-1185">Reference proteome</keyword>
<evidence type="ECO:0000259" key="4">
    <source>
        <dbReference type="Pfam" id="PF25793"/>
    </source>
</evidence>
<dbReference type="Pfam" id="PF25793">
    <property type="entry name" value="WHD_2nd_NFRKB"/>
    <property type="match status" value="1"/>
</dbReference>
<feature type="region of interest" description="Disordered" evidence="2">
    <location>
        <begin position="144"/>
        <end position="174"/>
    </location>
</feature>
<accession>A0A7D9DWE0</accession>
<feature type="domain" description="Nuclear factor related to kappa-B-binding protein winged helix-like" evidence="3">
    <location>
        <begin position="208"/>
        <end position="311"/>
    </location>
</feature>
<dbReference type="Gene3D" id="1.10.10.2430">
    <property type="entry name" value="NFRKB winged helix-like domain"/>
    <property type="match status" value="1"/>
</dbReference>
<feature type="domain" description="Nuclear factor related to kappa-B-binding protein second winged helix" evidence="4">
    <location>
        <begin position="345"/>
        <end position="484"/>
    </location>
</feature>
<evidence type="ECO:0000313" key="5">
    <source>
        <dbReference type="EMBL" id="CAB3994293.1"/>
    </source>
</evidence>
<feature type="compositionally biased region" description="Polar residues" evidence="2">
    <location>
        <begin position="641"/>
        <end position="653"/>
    </location>
</feature>
<dbReference type="PANTHER" id="PTHR13052">
    <property type="entry name" value="NFRKB-RELATED"/>
    <property type="match status" value="1"/>
</dbReference>
<evidence type="ECO:0000256" key="2">
    <source>
        <dbReference type="SAM" id="MobiDB-lite"/>
    </source>
</evidence>
<evidence type="ECO:0000256" key="1">
    <source>
        <dbReference type="SAM" id="Coils"/>
    </source>
</evidence>
<dbReference type="OrthoDB" id="70874at2759"/>
<evidence type="ECO:0000259" key="3">
    <source>
        <dbReference type="Pfam" id="PF14465"/>
    </source>
</evidence>
<feature type="compositionally biased region" description="Polar residues" evidence="2">
    <location>
        <begin position="579"/>
        <end position="588"/>
    </location>
</feature>
<dbReference type="GO" id="GO:0031011">
    <property type="term" value="C:Ino80 complex"/>
    <property type="evidence" value="ECO:0007669"/>
    <property type="project" value="InterPro"/>
</dbReference>
<dbReference type="InterPro" id="IPR038106">
    <property type="entry name" value="NFRKB_winged_sf"/>
</dbReference>
<protein>
    <submittedName>
        <fullName evidence="5">Nuclear factor related to kappa-B-binding isoform X2</fullName>
    </submittedName>
</protein>
<feature type="region of interest" description="Disordered" evidence="2">
    <location>
        <begin position="636"/>
        <end position="749"/>
    </location>
</feature>
<dbReference type="InterPro" id="IPR025220">
    <property type="entry name" value="NFRKB_WH_1"/>
</dbReference>
<gene>
    <name evidence="5" type="ORF">PACLA_8A019585</name>
</gene>
<feature type="region of interest" description="Disordered" evidence="2">
    <location>
        <begin position="527"/>
        <end position="588"/>
    </location>
</feature>
<dbReference type="Pfam" id="PF14465">
    <property type="entry name" value="WHD_1st_NFRKB"/>
    <property type="match status" value="1"/>
</dbReference>
<dbReference type="GO" id="GO:0002020">
    <property type="term" value="F:protease binding"/>
    <property type="evidence" value="ECO:0007669"/>
    <property type="project" value="TreeGrafter"/>
</dbReference>
<feature type="compositionally biased region" description="Polar residues" evidence="2">
    <location>
        <begin position="735"/>
        <end position="749"/>
    </location>
</feature>
<sequence length="749" mass="84222">WNERQIHQSSFSTGNLDTKYKKIMKEVKDECEDHGISSDEEASDMNTQQQFVFNGSETGQMSGIRDSVVMTPAAVSTPGARLMVTDEDYYRMLQNHKRKRMKREVFPELDIEGITLEDIISRTNLTARRASKTVVKRKYKVKEKREQKKKFKKKRTVPNVVPKPLPPAPPPASPPVIQRPNEVEPMIEQGTIADVKSYKVMESSCPCFFSLLRDIFLDLPDATAELDQLERMVGEWQQSSSCAASAWSTKERNWIDQIPSALKFLAGSGKDVSNCPPYIPMVIFKQKVHQWKWIGTFRDTDTDLVPLFEHWLDTKDNVVSNTQTSAVGVIPRTEYVVAPSTVVEKTEYQVQERQRYENPHKPFIYKMHGFESIVAPVKGVFTKESNLNKAREHSLLVSKRPPYVTILTLVRDAAARLPNGEGTRAEVCLLLKDSQYINPTATDGQIHTVVSGALDRLHYEKDPCVKYDNARKVWIYLHKTRTAEEFEKLHEASAAAARAKKQQNQKQKLLKQQQKAKEAAIGIPDISLPSTVSDETEGPKMNLPVLNIGFPDATKTKKPAKPKRPPSANPKKQDKTKAKPQNESMEMTTHDLTTIVQPPLPPMPMMDAVSPVQPFRAVTPQQPMCMDQIDSQDRNLLHNRQPGSNFQRTSRLNSPYVPVDQPGLERISSGYGVDMDQSGGGDVDNGSDISSSGDGDSDSETESSGVDDVISQRISISQHQDPSLQYGEQRMPFNSVMSLFQNNPDPHHG</sequence>
<evidence type="ECO:0000313" key="6">
    <source>
        <dbReference type="Proteomes" id="UP001152795"/>
    </source>
</evidence>
<comment type="caution">
    <text evidence="5">The sequence shown here is derived from an EMBL/GenBank/DDBJ whole genome shotgun (WGS) entry which is preliminary data.</text>
</comment>
<feature type="compositionally biased region" description="Low complexity" evidence="2">
    <location>
        <begin position="684"/>
        <end position="694"/>
    </location>
</feature>
<feature type="coiled-coil region" evidence="1">
    <location>
        <begin position="492"/>
        <end position="519"/>
    </location>
</feature>
<dbReference type="PANTHER" id="PTHR13052:SF3">
    <property type="entry name" value="NUCLEAR FACTOR RELATED TO KAPPA-B-BINDING PROTEIN"/>
    <property type="match status" value="1"/>
</dbReference>
<keyword evidence="1" id="KW-0175">Coiled coil</keyword>
<organism evidence="5 6">
    <name type="scientific">Paramuricea clavata</name>
    <name type="common">Red gorgonian</name>
    <name type="synonym">Violescent sea-whip</name>
    <dbReference type="NCBI Taxonomy" id="317549"/>
    <lineage>
        <taxon>Eukaryota</taxon>
        <taxon>Metazoa</taxon>
        <taxon>Cnidaria</taxon>
        <taxon>Anthozoa</taxon>
        <taxon>Octocorallia</taxon>
        <taxon>Malacalcyonacea</taxon>
        <taxon>Plexauridae</taxon>
        <taxon>Paramuricea</taxon>
    </lineage>
</organism>
<name>A0A7D9DWE0_PARCT</name>